<evidence type="ECO:0000313" key="1">
    <source>
        <dbReference type="EMBL" id="TMQ69309.1"/>
    </source>
</evidence>
<sequence length="264" mass="28430">MFPMLPPGTRPIPVQTVAARFQDEHGPRLLDWIESPGRPADSLWADWVVLDSARAEVARVHRVLTASACDVGELRAADFAAALPPGDYLSGLSVHGAGGLRGVARGPIHIDPPAPGLQLSDLVVSCGAPLTERDAAGAPSVRLAANPGGRVVGNDPLTAYFEIYHLATGGDGQARLEFEYTVRSADRDPRIWIQRLVSPRPKIPAISTHREEEQIGNLRRQYVSVPVQSLRPGRYRLEIRVHDLLAGTEAARSAEFVKVAPSGS</sequence>
<gene>
    <name evidence="1" type="ORF">E6K80_12145</name>
</gene>
<evidence type="ECO:0000313" key="2">
    <source>
        <dbReference type="Proteomes" id="UP000319836"/>
    </source>
</evidence>
<reference evidence="1 2" key="1">
    <citation type="journal article" date="2019" name="Nat. Microbiol.">
        <title>Mediterranean grassland soil C-N compound turnover is dependent on rainfall and depth, and is mediated by genomically divergent microorganisms.</title>
        <authorList>
            <person name="Diamond S."/>
            <person name="Andeer P.F."/>
            <person name="Li Z."/>
            <person name="Crits-Christoph A."/>
            <person name="Burstein D."/>
            <person name="Anantharaman K."/>
            <person name="Lane K.R."/>
            <person name="Thomas B.C."/>
            <person name="Pan C."/>
            <person name="Northen T.R."/>
            <person name="Banfield J.F."/>
        </authorList>
    </citation>
    <scope>NUCLEOTIDE SEQUENCE [LARGE SCALE GENOMIC DNA]</scope>
    <source>
        <strain evidence="1">WS_10</strain>
    </source>
</reference>
<evidence type="ECO:0008006" key="3">
    <source>
        <dbReference type="Google" id="ProtNLM"/>
    </source>
</evidence>
<accession>A0A538U0K4</accession>
<dbReference type="Proteomes" id="UP000319836">
    <property type="component" value="Unassembled WGS sequence"/>
</dbReference>
<comment type="caution">
    <text evidence="1">The sequence shown here is derived from an EMBL/GenBank/DDBJ whole genome shotgun (WGS) entry which is preliminary data.</text>
</comment>
<protein>
    <recommendedName>
        <fullName evidence="3">GWxTD domain-containing protein</fullName>
    </recommendedName>
</protein>
<name>A0A538U0K4_UNCEI</name>
<dbReference type="EMBL" id="VBPA01000312">
    <property type="protein sequence ID" value="TMQ69309.1"/>
    <property type="molecule type" value="Genomic_DNA"/>
</dbReference>
<dbReference type="AlphaFoldDB" id="A0A538U0K4"/>
<proteinExistence type="predicted"/>
<organism evidence="1 2">
    <name type="scientific">Eiseniibacteriota bacterium</name>
    <dbReference type="NCBI Taxonomy" id="2212470"/>
    <lineage>
        <taxon>Bacteria</taxon>
        <taxon>Candidatus Eiseniibacteriota</taxon>
    </lineage>
</organism>